<reference evidence="2 3" key="1">
    <citation type="submission" date="2017-09" db="EMBL/GenBank/DDBJ databases">
        <authorList>
            <person name="Ehlers B."/>
            <person name="Leendertz F.H."/>
        </authorList>
    </citation>
    <scope>NUCLEOTIDE SEQUENCE [LARGE SCALE GENOMIC DNA]</scope>
    <source>
        <strain evidence="2 3">USBA 140</strain>
    </source>
</reference>
<dbReference type="Proteomes" id="UP000219621">
    <property type="component" value="Unassembled WGS sequence"/>
</dbReference>
<gene>
    <name evidence="2" type="ORF">SAMN05421508_109136</name>
</gene>
<dbReference type="RefSeq" id="WP_097280795.1">
    <property type="nucleotide sequence ID" value="NZ_OCNJ01000009.1"/>
</dbReference>
<evidence type="ECO:0000313" key="2">
    <source>
        <dbReference type="EMBL" id="SOD99705.1"/>
    </source>
</evidence>
<feature type="compositionally biased region" description="Low complexity" evidence="1">
    <location>
        <begin position="9"/>
        <end position="26"/>
    </location>
</feature>
<name>A0A286GVY3_9PROT</name>
<dbReference type="AlphaFoldDB" id="A0A286GVY3"/>
<keyword evidence="3" id="KW-1185">Reference proteome</keyword>
<organism evidence="2 3">
    <name type="scientific">Caenispirillum bisanense</name>
    <dbReference type="NCBI Taxonomy" id="414052"/>
    <lineage>
        <taxon>Bacteria</taxon>
        <taxon>Pseudomonadati</taxon>
        <taxon>Pseudomonadota</taxon>
        <taxon>Alphaproteobacteria</taxon>
        <taxon>Rhodospirillales</taxon>
        <taxon>Novispirillaceae</taxon>
        <taxon>Caenispirillum</taxon>
    </lineage>
</organism>
<protein>
    <submittedName>
        <fullName evidence="2">Uncharacterized protein</fullName>
    </submittedName>
</protein>
<evidence type="ECO:0000256" key="1">
    <source>
        <dbReference type="SAM" id="MobiDB-lite"/>
    </source>
</evidence>
<proteinExistence type="predicted"/>
<sequence length="99" mass="10471">MGFFDKFFSPGGAPAAPSASAAQPSRALVPMAGAEEEDGNPDLTDAIARLDNPKKNTRMDAAQKTILNAFDDEEQCRRMVAAIRRLLHEGNPGRGGGDA</sequence>
<feature type="region of interest" description="Disordered" evidence="1">
    <location>
        <begin position="1"/>
        <end position="26"/>
    </location>
</feature>
<accession>A0A286GVY3</accession>
<dbReference type="EMBL" id="OCNJ01000009">
    <property type="protein sequence ID" value="SOD99705.1"/>
    <property type="molecule type" value="Genomic_DNA"/>
</dbReference>
<evidence type="ECO:0000313" key="3">
    <source>
        <dbReference type="Proteomes" id="UP000219621"/>
    </source>
</evidence>